<evidence type="ECO:0000256" key="7">
    <source>
        <dbReference type="ARBA" id="ARBA00022692"/>
    </source>
</evidence>
<evidence type="ECO:0000259" key="18">
    <source>
        <dbReference type="PROSITE" id="PS50110"/>
    </source>
</evidence>
<dbReference type="eggNOG" id="COG5002">
    <property type="taxonomic scope" value="Bacteria"/>
</dbReference>
<dbReference type="PRINTS" id="PR00996">
    <property type="entry name" value="CHERMTFRASE"/>
</dbReference>
<evidence type="ECO:0000256" key="10">
    <source>
        <dbReference type="ARBA" id="ARBA00022840"/>
    </source>
</evidence>
<dbReference type="SUPFAM" id="SSF53335">
    <property type="entry name" value="S-adenosyl-L-methionine-dependent methyltransferases"/>
    <property type="match status" value="1"/>
</dbReference>
<dbReference type="InterPro" id="IPR003594">
    <property type="entry name" value="HATPase_dom"/>
</dbReference>
<feature type="domain" description="CheR-type methyltransferase" evidence="21">
    <location>
        <begin position="259"/>
        <end position="513"/>
    </location>
</feature>
<feature type="active site" evidence="13">
    <location>
        <position position="56"/>
    </location>
</feature>
<dbReference type="CDD" id="cd00130">
    <property type="entry name" value="PAS"/>
    <property type="match status" value="2"/>
</dbReference>
<dbReference type="InterPro" id="IPR036097">
    <property type="entry name" value="HisK_dim/P_sf"/>
</dbReference>
<dbReference type="Pfam" id="PF00072">
    <property type="entry name" value="Response_reg"/>
    <property type="match status" value="1"/>
</dbReference>
<feature type="active site" evidence="13">
    <location>
        <position position="175"/>
    </location>
</feature>
<dbReference type="CDD" id="cd00082">
    <property type="entry name" value="HisKA"/>
    <property type="match status" value="1"/>
</dbReference>
<evidence type="ECO:0000256" key="5">
    <source>
        <dbReference type="ARBA" id="ARBA00022553"/>
    </source>
</evidence>
<dbReference type="CDD" id="cd16922">
    <property type="entry name" value="HATPase_EvgS-ArcB-TorS-like"/>
    <property type="match status" value="1"/>
</dbReference>
<evidence type="ECO:0000256" key="6">
    <source>
        <dbReference type="ARBA" id="ARBA00022679"/>
    </source>
</evidence>
<dbReference type="PROSITE" id="PS50113">
    <property type="entry name" value="PAC"/>
    <property type="match status" value="2"/>
</dbReference>
<dbReference type="Gene3D" id="3.30.565.10">
    <property type="entry name" value="Histidine kinase-like ATPase, C-terminal domain"/>
    <property type="match status" value="1"/>
</dbReference>
<keyword evidence="10" id="KW-0067">ATP-binding</keyword>
<dbReference type="CDD" id="cd16434">
    <property type="entry name" value="CheB-CheR_fusion"/>
    <property type="match status" value="1"/>
</dbReference>
<dbReference type="GO" id="GO:0008984">
    <property type="term" value="F:protein-glutamate methylesterase activity"/>
    <property type="evidence" value="ECO:0007669"/>
    <property type="project" value="InterPro"/>
</dbReference>
<dbReference type="EC" id="2.7.13.3" evidence="3"/>
<dbReference type="InterPro" id="IPR022642">
    <property type="entry name" value="CheR_C"/>
</dbReference>
<dbReference type="STRING" id="596152.DesU5LDRAFT_3831"/>
<evidence type="ECO:0000256" key="12">
    <source>
        <dbReference type="ARBA" id="ARBA00023136"/>
    </source>
</evidence>
<feature type="domain" description="PAC" evidence="19">
    <location>
        <begin position="1069"/>
        <end position="1121"/>
    </location>
</feature>
<dbReference type="SUPFAM" id="SSF55874">
    <property type="entry name" value="ATPase domain of HSP90 chaperone/DNA topoisomerase II/histidine kinase"/>
    <property type="match status" value="1"/>
</dbReference>
<dbReference type="InterPro" id="IPR035965">
    <property type="entry name" value="PAS-like_dom_sf"/>
</dbReference>
<dbReference type="InterPro" id="IPR005467">
    <property type="entry name" value="His_kinase_dom"/>
</dbReference>
<dbReference type="FunFam" id="3.30.565.10:FF:000010">
    <property type="entry name" value="Sensor histidine kinase RcsC"/>
    <property type="match status" value="1"/>
</dbReference>
<dbReference type="Gene3D" id="3.40.50.180">
    <property type="entry name" value="Methylesterase CheB, C-terminal domain"/>
    <property type="match status" value="1"/>
</dbReference>
<keyword evidence="9" id="KW-0418">Kinase</keyword>
<dbReference type="SUPFAM" id="SSF55785">
    <property type="entry name" value="PYP-like sensor domain (PAS domain)"/>
    <property type="match status" value="3"/>
</dbReference>
<dbReference type="PROSITE" id="PS50109">
    <property type="entry name" value="HIS_KIN"/>
    <property type="match status" value="1"/>
</dbReference>
<dbReference type="SMART" id="SM00091">
    <property type="entry name" value="PAS"/>
    <property type="match status" value="3"/>
</dbReference>
<dbReference type="FunFam" id="1.10.287.130:FF:000003">
    <property type="entry name" value="Histidine kinase"/>
    <property type="match status" value="1"/>
</dbReference>
<evidence type="ECO:0000256" key="8">
    <source>
        <dbReference type="ARBA" id="ARBA00022741"/>
    </source>
</evidence>
<dbReference type="Pfam" id="PF01739">
    <property type="entry name" value="CheR"/>
    <property type="match status" value="1"/>
</dbReference>
<dbReference type="GO" id="GO:0008757">
    <property type="term" value="F:S-adenosylmethionine-dependent methyltransferase activity"/>
    <property type="evidence" value="ECO:0007669"/>
    <property type="project" value="InterPro"/>
</dbReference>
<keyword evidence="13" id="KW-0378">Hydrolase</keyword>
<dbReference type="InterPro" id="IPR001610">
    <property type="entry name" value="PAC"/>
</dbReference>
<dbReference type="eggNOG" id="COG1352">
    <property type="taxonomic scope" value="Bacteria"/>
</dbReference>
<dbReference type="Pfam" id="PF02518">
    <property type="entry name" value="HATPase_c"/>
    <property type="match status" value="1"/>
</dbReference>
<reference evidence="22" key="1">
    <citation type="submission" date="2011-11" db="EMBL/GenBank/DDBJ databases">
        <title>Improved High-Quality Draft sequence of Desulfovibrio sp. U5L.</title>
        <authorList>
            <consortium name="US DOE Joint Genome Institute"/>
            <person name="Lucas S."/>
            <person name="Han J."/>
            <person name="Lapidus A."/>
            <person name="Cheng J.-F."/>
            <person name="Goodwin L."/>
            <person name="Pitluck S."/>
            <person name="Peters L."/>
            <person name="Ovchinnikova G."/>
            <person name="Held B."/>
            <person name="Detter J.C."/>
            <person name="Han C."/>
            <person name="Tapia R."/>
            <person name="Land M."/>
            <person name="Hauser L."/>
            <person name="Kyrpides N."/>
            <person name="Ivanova N."/>
            <person name="Pagani I."/>
            <person name="Gabster J."/>
            <person name="Walker C."/>
            <person name="Stolyar S."/>
            <person name="Stahl D."/>
            <person name="Arkin A."/>
            <person name="Dehal P."/>
            <person name="Hazen T."/>
            <person name="Woyke T."/>
        </authorList>
    </citation>
    <scope>NUCLEOTIDE SEQUENCE [LARGE SCALE GENOMIC DNA]</scope>
    <source>
        <strain evidence="22">U5L</strain>
    </source>
</reference>
<dbReference type="InterPro" id="IPR000780">
    <property type="entry name" value="CheR_MeTrfase"/>
</dbReference>
<evidence type="ECO:0000256" key="4">
    <source>
        <dbReference type="ARBA" id="ARBA00022475"/>
    </source>
</evidence>
<evidence type="ECO:0000256" key="11">
    <source>
        <dbReference type="ARBA" id="ARBA00022989"/>
    </source>
</evidence>
<keyword evidence="5 14" id="KW-0597">Phosphoprotein</keyword>
<dbReference type="Pfam" id="PF00512">
    <property type="entry name" value="HisKA"/>
    <property type="match status" value="1"/>
</dbReference>
<keyword evidence="6" id="KW-0808">Transferase</keyword>
<dbReference type="PROSITE" id="PS50123">
    <property type="entry name" value="CHER"/>
    <property type="match status" value="1"/>
</dbReference>
<feature type="domain" description="Response regulatory" evidence="18">
    <location>
        <begin position="1403"/>
        <end position="1522"/>
    </location>
</feature>
<dbReference type="InterPro" id="IPR036890">
    <property type="entry name" value="HATPase_C_sf"/>
</dbReference>
<feature type="coiled-coil region" evidence="15">
    <location>
        <begin position="678"/>
        <end position="747"/>
    </location>
</feature>
<evidence type="ECO:0000256" key="14">
    <source>
        <dbReference type="PROSITE-ProRule" id="PRU00169"/>
    </source>
</evidence>
<evidence type="ECO:0000259" key="19">
    <source>
        <dbReference type="PROSITE" id="PS50113"/>
    </source>
</evidence>
<evidence type="ECO:0000256" key="16">
    <source>
        <dbReference type="SAM" id="MobiDB-lite"/>
    </source>
</evidence>
<dbReference type="Pfam" id="PF01339">
    <property type="entry name" value="CheB_methylest"/>
    <property type="match status" value="1"/>
</dbReference>
<feature type="domain" description="Histidine kinase" evidence="17">
    <location>
        <begin position="1139"/>
        <end position="1381"/>
    </location>
</feature>
<feature type="modified residue" description="4-aspartylphosphate" evidence="14">
    <location>
        <position position="1452"/>
    </location>
</feature>
<dbReference type="Pfam" id="PF08448">
    <property type="entry name" value="PAS_4"/>
    <property type="match status" value="1"/>
</dbReference>
<proteinExistence type="predicted"/>
<dbReference type="SUPFAM" id="SSF52172">
    <property type="entry name" value="CheY-like"/>
    <property type="match status" value="1"/>
</dbReference>
<dbReference type="InterPro" id="IPR003661">
    <property type="entry name" value="HisK_dim/P_dom"/>
</dbReference>
<dbReference type="Gene3D" id="3.30.450.20">
    <property type="entry name" value="PAS domain"/>
    <property type="match status" value="3"/>
</dbReference>
<dbReference type="PANTHER" id="PTHR24422:SF27">
    <property type="entry name" value="PROTEIN-GLUTAMATE O-METHYLTRANSFERASE"/>
    <property type="match status" value="1"/>
</dbReference>
<gene>
    <name evidence="22" type="ORF">DesU5LDRAFT_3831</name>
</gene>
<dbReference type="GO" id="GO:0005524">
    <property type="term" value="F:ATP binding"/>
    <property type="evidence" value="ECO:0007669"/>
    <property type="project" value="UniProtKB-KW"/>
</dbReference>
<feature type="region of interest" description="Disordered" evidence="16">
    <location>
        <begin position="1"/>
        <end position="47"/>
    </location>
</feature>
<dbReference type="GO" id="GO:0000155">
    <property type="term" value="F:phosphorelay sensor kinase activity"/>
    <property type="evidence" value="ECO:0007669"/>
    <property type="project" value="InterPro"/>
</dbReference>
<dbReference type="Gene3D" id="1.10.287.130">
    <property type="match status" value="1"/>
</dbReference>
<evidence type="ECO:0000259" key="20">
    <source>
        <dbReference type="PROSITE" id="PS50122"/>
    </source>
</evidence>
<evidence type="ECO:0000259" key="17">
    <source>
        <dbReference type="PROSITE" id="PS50109"/>
    </source>
</evidence>
<dbReference type="InterPro" id="IPR029063">
    <property type="entry name" value="SAM-dependent_MTases_sf"/>
</dbReference>
<dbReference type="SMART" id="SM00086">
    <property type="entry name" value="PAC"/>
    <property type="match status" value="2"/>
</dbReference>
<dbReference type="NCBIfam" id="TIGR00229">
    <property type="entry name" value="sensory_box"/>
    <property type="match status" value="1"/>
</dbReference>
<dbReference type="InterPro" id="IPR013656">
    <property type="entry name" value="PAS_4"/>
</dbReference>
<dbReference type="OrthoDB" id="9786165at2"/>
<dbReference type="SMART" id="SM00448">
    <property type="entry name" value="REC"/>
    <property type="match status" value="1"/>
</dbReference>
<dbReference type="EMBL" id="JH600068">
    <property type="protein sequence ID" value="EIG55444.1"/>
    <property type="molecule type" value="Genomic_DNA"/>
</dbReference>
<dbReference type="SUPFAM" id="SSF47384">
    <property type="entry name" value="Homodimeric domain of signal transducing histidine kinase"/>
    <property type="match status" value="1"/>
</dbReference>
<dbReference type="Pfam" id="PF03705">
    <property type="entry name" value="CheR_N"/>
    <property type="match status" value="1"/>
</dbReference>
<keyword evidence="12" id="KW-0472">Membrane</keyword>
<dbReference type="SUPFAM" id="SSF52738">
    <property type="entry name" value="Methylesterase CheB, C-terminal domain"/>
    <property type="match status" value="1"/>
</dbReference>
<evidence type="ECO:0000256" key="9">
    <source>
        <dbReference type="ARBA" id="ARBA00022777"/>
    </source>
</evidence>
<evidence type="ECO:0000256" key="1">
    <source>
        <dbReference type="ARBA" id="ARBA00000085"/>
    </source>
</evidence>
<dbReference type="PANTHER" id="PTHR24422">
    <property type="entry name" value="CHEMOTAXIS PROTEIN METHYLTRANSFERASE"/>
    <property type="match status" value="1"/>
</dbReference>
<dbReference type="InterPro" id="IPR011006">
    <property type="entry name" value="CheY-like_superfamily"/>
</dbReference>
<evidence type="ECO:0000256" key="3">
    <source>
        <dbReference type="ARBA" id="ARBA00012438"/>
    </source>
</evidence>
<dbReference type="GO" id="GO:0005737">
    <property type="term" value="C:cytoplasm"/>
    <property type="evidence" value="ECO:0007669"/>
    <property type="project" value="InterPro"/>
</dbReference>
<feature type="domain" description="PAC" evidence="19">
    <location>
        <begin position="828"/>
        <end position="878"/>
    </location>
</feature>
<evidence type="ECO:0000256" key="15">
    <source>
        <dbReference type="SAM" id="Coils"/>
    </source>
</evidence>
<sequence length="1526" mass="170369">MAKRTKSIASSGAGMTEKRHGESSSAPRPPATDPPQPQPLPTAPGHTLPIVAIGASAGGLEAIRTFFQHMPADSGAAFVIIQHLAPEFKSMMAEILQQSTTMATRQAEDGLRVESDNIYTNVPGKDLVFEHGLLRLKDPDKPRGQRLPIDRFFRSLAEDRQGNILCILMSGTGSDGTLSLKDVKGHGGITIAQEGDARYQDMPQSAINTGMVDYVLPAEAMPAKIMELIRNWPSLARETEDAPRERKRNAALATILRQLRGKTGHDFSSYKQNTIIRRIERRMALLQIQEPQEYEKYMRQNEGELKILFKELLIGVTGFFRDPESFEAVDKTVMPLLFAEKSTDDPVRLWIAGCSTGEEAYSIAIVLHEYMARFSKTNKVVIFATDIDEESLEFARNGQYPQAVETAMAPERLERYFRKEGGGYKVVKGIREMIVFASHSLIKDPPYSHMDLISCRNLLIYLEADLQKKVLPLLHYALNPGGFLFLGPSESVTDFSNLFVPVDRKWKLFQRKGTAPGRLVDIPMPQMAESPLARDGLKFEGQEPFTRQAEQIILTEFAPAGVVVSDKYEPLQFFGPVDRYFQVRAGDSTRNVLLLARDDLRLHLRAAIRKAAKEEHRIRQAGLSLRIEGKVRKFHLVVTPLKEDAKFGRLFLVVFEPAAGDEIQAAEPNLSPDGTALAASLEEELKTTKAELQATVEELESSNEELKSSNEELMSMNEELQSSNEELETSREELHSINEELTTVNTEMQHKVDELGEANSDLQNLMNSTRVATLFLDRNLIIRRFTRQVPEYFNILDMDIGRPFGHLRPKVEYEDVLRDIQRVLSDLVPVERQIRSADGRWIMSQIMPYRSTHDRIEGVVLTMIDITQLKLAEQRLTERTAEMESLYRVIPDIYLRIGSDGRIIACRSWGEPGIIPNPQALLGTRLHDLFPEKDGQDLENAVKDTRSTGTEQIMNLTVEVGGSPRHLEARIFPSETEVFLVLRDNTELKVAEDRLRFQSDALTQVNDGLVAVDNTDTVILWNAGAENILGIKAGLAIGRKFAALAGSQWFQTDEAAAGQETRKAGRSHWARELEHIRPDGTKIRVESSTTIIRNKQNEKIGLLSVLRDVSERKRSEDELLEAKRTAEDASQAKSEFLANMSHEIRTPLSGIIGMTDLLLGADPNERQRLYLESIQESADSLMAIINDILDFSKIEARKLELQEQPFDLAQIMDATLKGFKPLAEKKGLALTTFVHSGVPTDLFGDPVRLKQILVNLVGNAIKFTSKGGVDIQVGTLNLPDEMNIFPKRPTNGPPPDDASRVSRVRLLFSVRDTGIGIPLKNQQSIFGMFSQGDVGTKKQYAGTGLGLSITKSLITMMDGNIWVVSQEGKGSTFYCSVLLKIQNQHGSKTTTEEAAPAPGRPLKILLAEDNPINRLFLQELLRNDGHTIKPAVDGQEALEALQNEAFDLVLMDISMPGMDGIEATRRIRGSVSDKIDAKIPIIALTAHAFREDEERFLKAGMDGYLSKPIDPAKLRKILNKYAKSKP</sequence>
<protein>
    <recommendedName>
        <fullName evidence="3">histidine kinase</fullName>
        <ecNumber evidence="3">2.7.13.3</ecNumber>
    </recommendedName>
</protein>
<dbReference type="InterPro" id="IPR000700">
    <property type="entry name" value="PAS-assoc_C"/>
</dbReference>
<accession>I2Q6N8</accession>
<dbReference type="InterPro" id="IPR022641">
    <property type="entry name" value="CheR_N"/>
</dbReference>
<dbReference type="SMART" id="SM00388">
    <property type="entry name" value="HisKA"/>
    <property type="match status" value="1"/>
</dbReference>
<keyword evidence="13" id="KW-0145">Chemotaxis</keyword>
<dbReference type="CDD" id="cd17546">
    <property type="entry name" value="REC_hyHK_CKI1_RcsC-like"/>
    <property type="match status" value="1"/>
</dbReference>
<dbReference type="PROSITE" id="PS50122">
    <property type="entry name" value="CHEB"/>
    <property type="match status" value="1"/>
</dbReference>
<feature type="domain" description="CheB-type methylesterase" evidence="20">
    <location>
        <begin position="44"/>
        <end position="232"/>
    </location>
</feature>
<comment type="subcellular location">
    <subcellularLocation>
        <location evidence="2">Cell membrane</location>
        <topology evidence="2">Multi-pass membrane protein</topology>
    </subcellularLocation>
</comment>
<evidence type="ECO:0000259" key="21">
    <source>
        <dbReference type="PROSITE" id="PS50123"/>
    </source>
</evidence>
<evidence type="ECO:0000256" key="13">
    <source>
        <dbReference type="PROSITE-ProRule" id="PRU00050"/>
    </source>
</evidence>
<dbReference type="Gene3D" id="3.40.50.150">
    <property type="entry name" value="Vaccinia Virus protein VP39"/>
    <property type="match status" value="1"/>
</dbReference>
<evidence type="ECO:0000313" key="22">
    <source>
        <dbReference type="EMBL" id="EIG55444.1"/>
    </source>
</evidence>
<evidence type="ECO:0000256" key="2">
    <source>
        <dbReference type="ARBA" id="ARBA00004651"/>
    </source>
</evidence>
<dbReference type="Pfam" id="PF13426">
    <property type="entry name" value="PAS_9"/>
    <property type="match status" value="1"/>
</dbReference>
<dbReference type="HOGENOM" id="CLU_000892_2_2_7"/>
<dbReference type="Pfam" id="PF13596">
    <property type="entry name" value="PAS_10"/>
    <property type="match status" value="1"/>
</dbReference>
<comment type="catalytic activity">
    <reaction evidence="1">
        <text>ATP + protein L-histidine = ADP + protein N-phospho-L-histidine.</text>
        <dbReference type="EC" id="2.7.13.3"/>
    </reaction>
</comment>
<dbReference type="GO" id="GO:0000156">
    <property type="term" value="F:phosphorelay response regulator activity"/>
    <property type="evidence" value="ECO:0007669"/>
    <property type="project" value="InterPro"/>
</dbReference>
<dbReference type="GO" id="GO:0006935">
    <property type="term" value="P:chemotaxis"/>
    <property type="evidence" value="ECO:0007669"/>
    <property type="project" value="UniProtKB-UniRule"/>
</dbReference>
<dbReference type="InterPro" id="IPR000014">
    <property type="entry name" value="PAS"/>
</dbReference>
<name>I2Q6N8_9BACT</name>
<feature type="active site" evidence="13">
    <location>
        <position position="83"/>
    </location>
</feature>
<dbReference type="InterPro" id="IPR001789">
    <property type="entry name" value="Sig_transdc_resp-reg_receiver"/>
</dbReference>
<keyword evidence="8" id="KW-0547">Nucleotide-binding</keyword>
<dbReference type="PROSITE" id="PS50110">
    <property type="entry name" value="RESPONSE_REGULATORY"/>
    <property type="match status" value="1"/>
</dbReference>
<organism evidence="22">
    <name type="scientific">Desulfovibrio sp. U5L</name>
    <dbReference type="NCBI Taxonomy" id="596152"/>
    <lineage>
        <taxon>Bacteria</taxon>
        <taxon>Pseudomonadati</taxon>
        <taxon>Thermodesulfobacteriota</taxon>
        <taxon>Desulfovibrionia</taxon>
        <taxon>Desulfovibrionales</taxon>
        <taxon>Desulfovibrionaceae</taxon>
        <taxon>Desulfovibrio</taxon>
    </lineage>
</organism>
<keyword evidence="4" id="KW-1003">Cell membrane</keyword>
<keyword evidence="7" id="KW-0812">Transmembrane</keyword>
<dbReference type="SMART" id="SM00387">
    <property type="entry name" value="HATPase_c"/>
    <property type="match status" value="1"/>
</dbReference>
<dbReference type="InterPro" id="IPR050903">
    <property type="entry name" value="Bact_Chemotaxis_MeTrfase"/>
</dbReference>
<dbReference type="InterPro" id="IPR000673">
    <property type="entry name" value="Sig_transdc_resp-reg_Me-estase"/>
</dbReference>
<dbReference type="SUPFAM" id="SSF47757">
    <property type="entry name" value="Chemotaxis receptor methyltransferase CheR, N-terminal domain"/>
    <property type="match status" value="1"/>
</dbReference>
<feature type="compositionally biased region" description="Pro residues" evidence="16">
    <location>
        <begin position="27"/>
        <end position="42"/>
    </location>
</feature>
<dbReference type="GO" id="GO:0005886">
    <property type="term" value="C:plasma membrane"/>
    <property type="evidence" value="ECO:0007669"/>
    <property type="project" value="UniProtKB-SubCell"/>
</dbReference>
<keyword evidence="11" id="KW-1133">Transmembrane helix</keyword>
<dbReference type="Gene3D" id="3.40.50.2300">
    <property type="match status" value="1"/>
</dbReference>
<keyword evidence="15" id="KW-0175">Coiled coil</keyword>
<dbReference type="InterPro" id="IPR035909">
    <property type="entry name" value="CheB_C"/>
</dbReference>
<dbReference type="SMART" id="SM00138">
    <property type="entry name" value="MeTrc"/>
    <property type="match status" value="1"/>
</dbReference>